<keyword evidence="6 7" id="KW-0472">Membrane</keyword>
<feature type="transmembrane region" description="Helical" evidence="7">
    <location>
        <begin position="25"/>
        <end position="48"/>
    </location>
</feature>
<evidence type="ECO:0000259" key="8">
    <source>
        <dbReference type="PROSITE" id="PS50928"/>
    </source>
</evidence>
<name>A0A5B8RDP8_9ZZZZ</name>
<dbReference type="InterPro" id="IPR035906">
    <property type="entry name" value="MetI-like_sf"/>
</dbReference>
<gene>
    <name evidence="9" type="primary">metP</name>
    <name evidence="9" type="ORF">KBTEX_03061</name>
</gene>
<dbReference type="InterPro" id="IPR051322">
    <property type="entry name" value="AA_ABC_Transporter_Permease"/>
</dbReference>
<dbReference type="PANTHER" id="PTHR30450:SF1">
    <property type="entry name" value="D-METHIONINE TRANSPORT SYSTEM PERMEASE PROTEIN METI-RELATED"/>
    <property type="match status" value="1"/>
</dbReference>
<evidence type="ECO:0000256" key="4">
    <source>
        <dbReference type="ARBA" id="ARBA00022692"/>
    </source>
</evidence>
<dbReference type="SUPFAM" id="SSF161098">
    <property type="entry name" value="MetI-like"/>
    <property type="match status" value="1"/>
</dbReference>
<dbReference type="FunFam" id="1.10.3720.10:FF:000002">
    <property type="entry name" value="D-methionine ABC transporter permease MetI"/>
    <property type="match status" value="1"/>
</dbReference>
<feature type="transmembrane region" description="Helical" evidence="7">
    <location>
        <begin position="90"/>
        <end position="113"/>
    </location>
</feature>
<feature type="domain" description="ABC transmembrane type-1" evidence="8">
    <location>
        <begin position="21"/>
        <end position="215"/>
    </location>
</feature>
<evidence type="ECO:0000256" key="5">
    <source>
        <dbReference type="ARBA" id="ARBA00022989"/>
    </source>
</evidence>
<keyword evidence="2" id="KW-0813">Transport</keyword>
<dbReference type="InterPro" id="IPR000515">
    <property type="entry name" value="MetI-like"/>
</dbReference>
<dbReference type="AlphaFoldDB" id="A0A5B8RDP8"/>
<evidence type="ECO:0000256" key="1">
    <source>
        <dbReference type="ARBA" id="ARBA00004651"/>
    </source>
</evidence>
<reference evidence="9" key="1">
    <citation type="submission" date="2019-06" db="EMBL/GenBank/DDBJ databases">
        <authorList>
            <person name="Murdoch R.W."/>
            <person name="Fathepure B."/>
        </authorList>
    </citation>
    <scope>NUCLEOTIDE SEQUENCE</scope>
</reference>
<sequence length="225" mass="23763">MSGLMNELLPNVQWWELGSATWDTALMVGGSLLFIVAFGLPLGVLLFLTGKRQPLAQPAVYGVVSFVVNVLRSVPFIILLIVMIPVTVLIVGTSLGVAGVIPPLVAAGTPFFARLVETSLREVDRGVIEAAEAMGATTPQIVFGALLPEALPGIIAGVTVTAITLVSYAAMAGVVGGGGLGDLAIRYGYQRFQTDVMIVTVILLVVLVQLLQMLGDRLVLYFSRR</sequence>
<keyword evidence="3" id="KW-1003">Cell membrane</keyword>
<comment type="subcellular location">
    <subcellularLocation>
        <location evidence="1">Cell membrane</location>
        <topology evidence="1">Multi-pass membrane protein</topology>
    </subcellularLocation>
</comment>
<dbReference type="Pfam" id="PF00528">
    <property type="entry name" value="BPD_transp_1"/>
    <property type="match status" value="1"/>
</dbReference>
<dbReference type="GO" id="GO:0005886">
    <property type="term" value="C:plasma membrane"/>
    <property type="evidence" value="ECO:0007669"/>
    <property type="project" value="UniProtKB-SubCell"/>
</dbReference>
<evidence type="ECO:0000256" key="6">
    <source>
        <dbReference type="ARBA" id="ARBA00023136"/>
    </source>
</evidence>
<evidence type="ECO:0000256" key="3">
    <source>
        <dbReference type="ARBA" id="ARBA00022475"/>
    </source>
</evidence>
<evidence type="ECO:0000256" key="7">
    <source>
        <dbReference type="SAM" id="Phobius"/>
    </source>
</evidence>
<keyword evidence="5 7" id="KW-1133">Transmembrane helix</keyword>
<organism evidence="9">
    <name type="scientific">uncultured organism</name>
    <dbReference type="NCBI Taxonomy" id="155900"/>
    <lineage>
        <taxon>unclassified sequences</taxon>
        <taxon>environmental samples</taxon>
    </lineage>
</organism>
<dbReference type="PROSITE" id="PS50928">
    <property type="entry name" value="ABC_TM1"/>
    <property type="match status" value="1"/>
</dbReference>
<accession>A0A5B8RDP8</accession>
<protein>
    <submittedName>
        <fullName evidence="9">Methionine import system permease protein MetP</fullName>
    </submittedName>
</protein>
<proteinExistence type="predicted"/>
<evidence type="ECO:0000313" key="9">
    <source>
        <dbReference type="EMBL" id="QEA06721.1"/>
    </source>
</evidence>
<feature type="transmembrane region" description="Helical" evidence="7">
    <location>
        <begin position="60"/>
        <end position="84"/>
    </location>
</feature>
<dbReference type="EMBL" id="MN079165">
    <property type="protein sequence ID" value="QEA06721.1"/>
    <property type="molecule type" value="Genomic_DNA"/>
</dbReference>
<feature type="transmembrane region" description="Helical" evidence="7">
    <location>
        <begin position="196"/>
        <end position="215"/>
    </location>
</feature>
<evidence type="ECO:0000256" key="2">
    <source>
        <dbReference type="ARBA" id="ARBA00022448"/>
    </source>
</evidence>
<dbReference type="CDD" id="cd06261">
    <property type="entry name" value="TM_PBP2"/>
    <property type="match status" value="1"/>
</dbReference>
<dbReference type="GO" id="GO:0048473">
    <property type="term" value="P:D-methionine transmembrane transport"/>
    <property type="evidence" value="ECO:0007669"/>
    <property type="project" value="TreeGrafter"/>
</dbReference>
<dbReference type="Gene3D" id="1.10.3720.10">
    <property type="entry name" value="MetI-like"/>
    <property type="match status" value="1"/>
</dbReference>
<dbReference type="PANTHER" id="PTHR30450">
    <property type="entry name" value="ABC TRANSPORTER PERMEASE"/>
    <property type="match status" value="1"/>
</dbReference>
<keyword evidence="4 7" id="KW-0812">Transmembrane</keyword>